<accession>A0A8X8AVX8</accession>
<feature type="compositionally biased region" description="Polar residues" evidence="1">
    <location>
        <begin position="211"/>
        <end position="220"/>
    </location>
</feature>
<dbReference type="Proteomes" id="UP000886595">
    <property type="component" value="Unassembled WGS sequence"/>
</dbReference>
<reference evidence="2 3" key="1">
    <citation type="submission" date="2020-02" db="EMBL/GenBank/DDBJ databases">
        <authorList>
            <person name="Ma Q."/>
            <person name="Huang Y."/>
            <person name="Song X."/>
            <person name="Pei D."/>
        </authorList>
    </citation>
    <scope>NUCLEOTIDE SEQUENCE [LARGE SCALE GENOMIC DNA]</scope>
    <source>
        <strain evidence="2">Sxm20200214</strain>
        <tissue evidence="2">Leaf</tissue>
    </source>
</reference>
<dbReference type="AlphaFoldDB" id="A0A8X8AVX8"/>
<evidence type="ECO:0000313" key="2">
    <source>
        <dbReference type="EMBL" id="KAG2312117.1"/>
    </source>
</evidence>
<name>A0A8X8AVX8_BRACI</name>
<protein>
    <submittedName>
        <fullName evidence="2">Uncharacterized protein</fullName>
    </submittedName>
</protein>
<proteinExistence type="predicted"/>
<comment type="caution">
    <text evidence="2">The sequence shown here is derived from an EMBL/GenBank/DDBJ whole genome shotgun (WGS) entry which is preliminary data.</text>
</comment>
<gene>
    <name evidence="2" type="ORF">Bca52824_023674</name>
</gene>
<organism evidence="2 3">
    <name type="scientific">Brassica carinata</name>
    <name type="common">Ethiopian mustard</name>
    <name type="synonym">Abyssinian cabbage</name>
    <dbReference type="NCBI Taxonomy" id="52824"/>
    <lineage>
        <taxon>Eukaryota</taxon>
        <taxon>Viridiplantae</taxon>
        <taxon>Streptophyta</taxon>
        <taxon>Embryophyta</taxon>
        <taxon>Tracheophyta</taxon>
        <taxon>Spermatophyta</taxon>
        <taxon>Magnoliopsida</taxon>
        <taxon>eudicotyledons</taxon>
        <taxon>Gunneridae</taxon>
        <taxon>Pentapetalae</taxon>
        <taxon>rosids</taxon>
        <taxon>malvids</taxon>
        <taxon>Brassicales</taxon>
        <taxon>Brassicaceae</taxon>
        <taxon>Brassiceae</taxon>
        <taxon>Brassica</taxon>
    </lineage>
</organism>
<keyword evidence="3" id="KW-1185">Reference proteome</keyword>
<dbReference type="EMBL" id="JAAMPC010000005">
    <property type="protein sequence ID" value="KAG2312117.1"/>
    <property type="molecule type" value="Genomic_DNA"/>
</dbReference>
<evidence type="ECO:0000256" key="1">
    <source>
        <dbReference type="SAM" id="MobiDB-lite"/>
    </source>
</evidence>
<feature type="region of interest" description="Disordered" evidence="1">
    <location>
        <begin position="179"/>
        <end position="220"/>
    </location>
</feature>
<sequence length="220" mass="24277">MWPARRVSGDGESLSLAFPYDKDVPIFEYPENRDAYIRMAVANARAMEASNDYAAEMEKRLAAIPNKEEVAGHLLTIQKLRAELEVARVNSQRSSNKEKTIALRDVEAIQEKCKRVFEGRDAFVRKACHRARRSLAGEYDGVLDAIRARLRKKKEETAVEVALQVVEVVKSALLCSQGDPPDLWQPPGDGVSLRVNPGRGGGGSIPGAGNKTWSNSKEDS</sequence>
<evidence type="ECO:0000313" key="3">
    <source>
        <dbReference type="Proteomes" id="UP000886595"/>
    </source>
</evidence>